<comment type="cofactor">
    <cofactor evidence="1">
        <name>Zn(2+)</name>
        <dbReference type="ChEBI" id="CHEBI:29105"/>
    </cofactor>
</comment>
<dbReference type="Gene3D" id="2.60.40.1180">
    <property type="entry name" value="Golgi alpha-mannosidase II"/>
    <property type="match status" value="1"/>
</dbReference>
<keyword evidence="7" id="KW-0812">Transmembrane</keyword>
<feature type="signal peptide" evidence="8">
    <location>
        <begin position="1"/>
        <end position="26"/>
    </location>
</feature>
<keyword evidence="8" id="KW-0732">Signal</keyword>
<evidence type="ECO:0000259" key="9">
    <source>
        <dbReference type="SMART" id="SM00872"/>
    </source>
</evidence>
<feature type="transmembrane region" description="Helical" evidence="7">
    <location>
        <begin position="804"/>
        <end position="829"/>
    </location>
</feature>
<evidence type="ECO:0000256" key="6">
    <source>
        <dbReference type="ARBA" id="ARBA00023295"/>
    </source>
</evidence>
<dbReference type="Gene3D" id="3.20.110.10">
    <property type="entry name" value="Glycoside hydrolase 38, N terminal domain"/>
    <property type="match status" value="1"/>
</dbReference>
<evidence type="ECO:0000256" key="3">
    <source>
        <dbReference type="ARBA" id="ARBA00022723"/>
    </source>
</evidence>
<dbReference type="GO" id="GO:0030246">
    <property type="term" value="F:carbohydrate binding"/>
    <property type="evidence" value="ECO:0007669"/>
    <property type="project" value="InterPro"/>
</dbReference>
<dbReference type="PANTHER" id="PTHR11607:SF3">
    <property type="entry name" value="LYSOSOMAL ALPHA-MANNOSIDASE"/>
    <property type="match status" value="1"/>
</dbReference>
<keyword evidence="11" id="KW-1185">Reference proteome</keyword>
<dbReference type="SMART" id="SM00872">
    <property type="entry name" value="Alpha-mann_mid"/>
    <property type="match status" value="1"/>
</dbReference>
<name>A0A1R0H906_9FUNG</name>
<dbReference type="GO" id="GO:0004559">
    <property type="term" value="F:alpha-mannosidase activity"/>
    <property type="evidence" value="ECO:0007669"/>
    <property type="project" value="InterPro"/>
</dbReference>
<organism evidence="10 11">
    <name type="scientific">Smittium mucronatum</name>
    <dbReference type="NCBI Taxonomy" id="133383"/>
    <lineage>
        <taxon>Eukaryota</taxon>
        <taxon>Fungi</taxon>
        <taxon>Fungi incertae sedis</taxon>
        <taxon>Zoopagomycota</taxon>
        <taxon>Kickxellomycotina</taxon>
        <taxon>Harpellomycetes</taxon>
        <taxon>Harpellales</taxon>
        <taxon>Legeriomycetaceae</taxon>
        <taxon>Smittium</taxon>
    </lineage>
</organism>
<feature type="domain" description="Glycoside hydrolase family 38 central" evidence="9">
    <location>
        <begin position="381"/>
        <end position="479"/>
    </location>
</feature>
<feature type="chain" id="PRO_5012706266" evidence="8">
    <location>
        <begin position="27"/>
        <end position="1302"/>
    </location>
</feature>
<evidence type="ECO:0000256" key="7">
    <source>
        <dbReference type="SAM" id="Phobius"/>
    </source>
</evidence>
<keyword evidence="6" id="KW-0326">Glycosidase</keyword>
<keyword evidence="5" id="KW-0862">Zinc</keyword>
<evidence type="ECO:0000256" key="5">
    <source>
        <dbReference type="ARBA" id="ARBA00022833"/>
    </source>
</evidence>
<dbReference type="InterPro" id="IPR028995">
    <property type="entry name" value="Glyco_hydro_57/38_cen_sf"/>
</dbReference>
<dbReference type="InterPro" id="IPR037094">
    <property type="entry name" value="Glyco_hydro_38_cen_sf"/>
</dbReference>
<dbReference type="SUPFAM" id="SSF88688">
    <property type="entry name" value="Families 57/38 glycoside transferase middle domain"/>
    <property type="match status" value="1"/>
</dbReference>
<sequence length="1302" mass="148433">MYIPVKPVASLCFLYILYLIFPPLLGIPPWAPQFGGPDLPFSSETKNIWKPPKKLVLHILPHTHNDLGWNLTFEEYYFQYVRFAMRNVIIELHKSPHRRFTWAESPYIEFWLKNEGHLPNNILPSPELSKKTWLQLLRESINSGQFEFTGLEYSSPDEFLSTLYSQFTNMDVGRRYLASNFNVSSRVGYHIDNFGHRQTTPLLLKANGIDKLILGRMSFKKENFLKENGGFHFNWLSDFNSSFIFTHYLSIHYGFPARSFDFDRQLSCNTKHMLKLLNHFANSQVQLYPSHGQILVMMGDDFRFVEAKRAFDCLDSIISLSQSGKLPAFGSGSSQISLRYSTPSEYMRSVSDYFSENPLQKNLIPNIQGDFGQYNDIPLENYWTGIYSSRPFLKFYIRKAERLLRQSESSLALFKLFSFPEIPHDVNSSQKISNVPVDRIEKLDHELESSRKQLSFTLHHDAVTGTCTPGTYLDYINRLNHSIMLSSSVLLNSTREMISAINKNRTPIFLNQVFEADSFEEEIEGESGQSNGSFSIPYTLCNPSKCSKISLIVLNYADLSSASKLITLGLHSKDIEVIDSLSNKPVPLQIELNSDNLSFSELFSDSSQNAHENSFSEFPYSTPHYKIHFIAQDIPPMGKKNYILKASNNKKHENSLTQSIDISKEPAVLKFSNSTVFNPLKVSLNKLNPGQIILEINNQKIIYEQRYYLASKFRGSGAYLFHSNIQMYIMIFFYIYTGLILGMIVQAYSENRPAISSLFGYRSQQNKIFLKPSTSASIFSRKHLAYSKYSKDQYGSINVVLRHILFISLTLLFGSLAGISISLIVLQIIPDRYISEWSNSQSLYLLIAPTLALGFLARKISDHFTFPFLSYNRNFQNISKFVSKEHTPVYGTNRFLTRFMYGMFFGIFFGLFFYPEFHSRTTIPNGFSTKLNTGNLQTSLTIFYKDSKTTILMSAIPNDKHNNPIIKVVTTLSGGKNKEYLVRFTRINDGNTKAGETLKLFTPNIFKPNHEFFIDDNPKPYKYDIWTSIPGNYHPLLHKISTKGLGIQVKQAMAASCITHNSVEFIVHRSFLQNDLRGLWGTLKDYTRVSVSHYLDLTPKNGNTKGVYMNKAEQPVHVLGYVNETPNKSEHYNNAFSLRQGDISNYFQGNGNDVEQSFTETGKKQSNRGHINIIGISHRAVPFPTVSSENWNDVNMGNKNLTHLYIRFSAFPHAGKRTNAENTVDLNLSWVLQPGVKILKIFRVGGDLGLVDDKNVKIFGNGDNHAKSTGTDGGSKTIRTEVLVDKITIRDGTLELYHVVIG</sequence>
<dbReference type="PANTHER" id="PTHR11607">
    <property type="entry name" value="ALPHA-MANNOSIDASE"/>
    <property type="match status" value="1"/>
</dbReference>
<dbReference type="SUPFAM" id="SSF74650">
    <property type="entry name" value="Galactose mutarotase-like"/>
    <property type="match status" value="2"/>
</dbReference>
<dbReference type="STRING" id="133383.A0A1R0H906"/>
<dbReference type="GO" id="GO:0046872">
    <property type="term" value="F:metal ion binding"/>
    <property type="evidence" value="ECO:0007669"/>
    <property type="project" value="UniProtKB-KW"/>
</dbReference>
<comment type="similarity">
    <text evidence="2">Belongs to the glycosyl hydrolase 38 family.</text>
</comment>
<dbReference type="OrthoDB" id="10261055at2759"/>
<keyword evidence="3" id="KW-0479">Metal-binding</keyword>
<evidence type="ECO:0000256" key="4">
    <source>
        <dbReference type="ARBA" id="ARBA00022801"/>
    </source>
</evidence>
<accession>A0A1R0H906</accession>
<gene>
    <name evidence="10" type="ORF">AYI68_g144</name>
</gene>
<comment type="caution">
    <text evidence="10">The sequence shown here is derived from an EMBL/GenBank/DDBJ whole genome shotgun (WGS) entry which is preliminary data.</text>
</comment>
<dbReference type="Pfam" id="PF01074">
    <property type="entry name" value="Glyco_hydro_38N"/>
    <property type="match status" value="1"/>
</dbReference>
<evidence type="ECO:0000256" key="1">
    <source>
        <dbReference type="ARBA" id="ARBA00001947"/>
    </source>
</evidence>
<dbReference type="SUPFAM" id="SSF88713">
    <property type="entry name" value="Glycoside hydrolase/deacetylase"/>
    <property type="match status" value="1"/>
</dbReference>
<evidence type="ECO:0000313" key="10">
    <source>
        <dbReference type="EMBL" id="OLY85672.1"/>
    </source>
</evidence>
<dbReference type="InterPro" id="IPR013780">
    <property type="entry name" value="Glyco_hydro_b"/>
</dbReference>
<proteinExistence type="inferred from homology"/>
<dbReference type="InterPro" id="IPR000602">
    <property type="entry name" value="Glyco_hydro_38_N"/>
</dbReference>
<keyword evidence="4" id="KW-0378">Hydrolase</keyword>
<dbReference type="Pfam" id="PF09261">
    <property type="entry name" value="Alpha-mann_mid"/>
    <property type="match status" value="1"/>
</dbReference>
<reference evidence="10 11" key="1">
    <citation type="journal article" date="2016" name="Mol. Biol. Evol.">
        <title>Genome-Wide Survey of Gut Fungi (Harpellales) Reveals the First Horizontally Transferred Ubiquitin Gene from a Mosquito Host.</title>
        <authorList>
            <person name="Wang Y."/>
            <person name="White M.M."/>
            <person name="Kvist S."/>
            <person name="Moncalvo J.M."/>
        </authorList>
    </citation>
    <scope>NUCLEOTIDE SEQUENCE [LARGE SCALE GENOMIC DNA]</scope>
    <source>
        <strain evidence="10 11">ALG-7-W6</strain>
    </source>
</reference>
<keyword evidence="7" id="KW-0472">Membrane</keyword>
<evidence type="ECO:0000256" key="2">
    <source>
        <dbReference type="ARBA" id="ARBA00009792"/>
    </source>
</evidence>
<feature type="transmembrane region" description="Helical" evidence="7">
    <location>
        <begin position="727"/>
        <end position="748"/>
    </location>
</feature>
<dbReference type="InterPro" id="IPR011330">
    <property type="entry name" value="Glyco_hydro/deAcase_b/a-brl"/>
</dbReference>
<dbReference type="InterPro" id="IPR050843">
    <property type="entry name" value="Glycosyl_Hydrlase_38"/>
</dbReference>
<keyword evidence="7" id="KW-1133">Transmembrane helix</keyword>
<dbReference type="InterPro" id="IPR027291">
    <property type="entry name" value="Glyco_hydro_38_N_sf"/>
</dbReference>
<feature type="transmembrane region" description="Helical" evidence="7">
    <location>
        <begin position="895"/>
        <end position="914"/>
    </location>
</feature>
<evidence type="ECO:0000256" key="8">
    <source>
        <dbReference type="SAM" id="SignalP"/>
    </source>
</evidence>
<dbReference type="Gene3D" id="2.70.98.30">
    <property type="entry name" value="Golgi alpha-mannosidase II, domain 4"/>
    <property type="match status" value="1"/>
</dbReference>
<evidence type="ECO:0000313" key="11">
    <source>
        <dbReference type="Proteomes" id="UP000187455"/>
    </source>
</evidence>
<feature type="transmembrane region" description="Helical" evidence="7">
    <location>
        <begin position="841"/>
        <end position="857"/>
    </location>
</feature>
<dbReference type="InterPro" id="IPR011013">
    <property type="entry name" value="Gal_mutarotase_sf_dom"/>
</dbReference>
<dbReference type="InterPro" id="IPR015341">
    <property type="entry name" value="Glyco_hydro_38_cen"/>
</dbReference>
<dbReference type="GO" id="GO:0006013">
    <property type="term" value="P:mannose metabolic process"/>
    <property type="evidence" value="ECO:0007669"/>
    <property type="project" value="InterPro"/>
</dbReference>
<protein>
    <submittedName>
        <fullName evidence="10">Alpha-mannosidase 2</fullName>
    </submittedName>
</protein>
<dbReference type="EMBL" id="LSSL01000043">
    <property type="protein sequence ID" value="OLY85672.1"/>
    <property type="molecule type" value="Genomic_DNA"/>
</dbReference>
<dbReference type="Proteomes" id="UP000187455">
    <property type="component" value="Unassembled WGS sequence"/>
</dbReference>
<dbReference type="Gene3D" id="1.20.1270.50">
    <property type="entry name" value="Glycoside hydrolase family 38, central domain"/>
    <property type="match status" value="1"/>
</dbReference>